<proteinExistence type="predicted"/>
<accession>A0AAD3HL59</accession>
<dbReference type="Proteomes" id="UP001054857">
    <property type="component" value="Unassembled WGS sequence"/>
</dbReference>
<organism evidence="2 3">
    <name type="scientific">Astrephomene gubernaculifera</name>
    <dbReference type="NCBI Taxonomy" id="47775"/>
    <lineage>
        <taxon>Eukaryota</taxon>
        <taxon>Viridiplantae</taxon>
        <taxon>Chlorophyta</taxon>
        <taxon>core chlorophytes</taxon>
        <taxon>Chlorophyceae</taxon>
        <taxon>CS clade</taxon>
        <taxon>Chlamydomonadales</taxon>
        <taxon>Astrephomenaceae</taxon>
        <taxon>Astrephomene</taxon>
    </lineage>
</organism>
<sequence length="486" mass="48709">MLLSCCFSPRAKEPEYSKPGSSPQRSQPQVITQPEAPVLSRNSNNVKGILTAAFNRVSLSKPDDQHQNSTGAQSQHEPLLQLLPVLTSLEGGWWDQLERAVAAAAQHLAATHACIFLISGDATYAAPLALIGPPAPPLSVGVPLPLPPLPSGPATSSPGATAATAAAAAGRNTPGPGANSGHCSGGGGGAVGASSSLASCSSTGELGAAGAAAGVLPGRGEKGAGTGVLLPPPSCAAAALLAQQPHPDHPSRLLLLTDLPPSSSGLFSHLHHHHHQSHQQQQQHHHPQHQQGAPCNGIDSHASSAAGGAGGGGGGGRRWSQGGGGGGGAAALLPPEWSHLAAARGGGCSHFAAVAIPWGHVPLGVLSLGAEGPRRPPCWTPESLHCVAALLSAPLRTPQVDLACRALSELSAAVTVHQVVRVLLGAAEQLVGAVSRIDTQARVAFLLPDLDSAAVFRSAATDVVGPALRRRLSEVLLVDTTAAAAG</sequence>
<keyword evidence="3" id="KW-1185">Reference proteome</keyword>
<dbReference type="EMBL" id="BMAR01000008">
    <property type="protein sequence ID" value="GFR44782.1"/>
    <property type="molecule type" value="Genomic_DNA"/>
</dbReference>
<evidence type="ECO:0000313" key="3">
    <source>
        <dbReference type="Proteomes" id="UP001054857"/>
    </source>
</evidence>
<reference evidence="2 3" key="1">
    <citation type="journal article" date="2021" name="Sci. Rep.">
        <title>Genome sequencing of the multicellular alga Astrephomene provides insights into convergent evolution of germ-soma differentiation.</title>
        <authorList>
            <person name="Yamashita S."/>
            <person name="Yamamoto K."/>
            <person name="Matsuzaki R."/>
            <person name="Suzuki S."/>
            <person name="Yamaguchi H."/>
            <person name="Hirooka S."/>
            <person name="Minakuchi Y."/>
            <person name="Miyagishima S."/>
            <person name="Kawachi M."/>
            <person name="Toyoda A."/>
            <person name="Nozaki H."/>
        </authorList>
    </citation>
    <scope>NUCLEOTIDE SEQUENCE [LARGE SCALE GENOMIC DNA]</scope>
    <source>
        <strain evidence="2 3">NIES-4017</strain>
    </source>
</reference>
<name>A0AAD3HL59_9CHLO</name>
<feature type="non-terminal residue" evidence="2">
    <location>
        <position position="1"/>
    </location>
</feature>
<feature type="compositionally biased region" description="Polar residues" evidence="1">
    <location>
        <begin position="19"/>
        <end position="32"/>
    </location>
</feature>
<feature type="region of interest" description="Disordered" evidence="1">
    <location>
        <begin position="8"/>
        <end position="36"/>
    </location>
</feature>
<feature type="compositionally biased region" description="Basic residues" evidence="1">
    <location>
        <begin position="269"/>
        <end position="288"/>
    </location>
</feature>
<feature type="region of interest" description="Disordered" evidence="1">
    <location>
        <begin position="264"/>
        <end position="330"/>
    </location>
</feature>
<feature type="compositionally biased region" description="Gly residues" evidence="1">
    <location>
        <begin position="307"/>
        <end position="329"/>
    </location>
</feature>
<protein>
    <submittedName>
        <fullName evidence="2">Uncharacterized protein</fullName>
    </submittedName>
</protein>
<evidence type="ECO:0000256" key="1">
    <source>
        <dbReference type="SAM" id="MobiDB-lite"/>
    </source>
</evidence>
<dbReference type="AlphaFoldDB" id="A0AAD3HL59"/>
<evidence type="ECO:0000313" key="2">
    <source>
        <dbReference type="EMBL" id="GFR44782.1"/>
    </source>
</evidence>
<feature type="compositionally biased region" description="Low complexity" evidence="1">
    <location>
        <begin position="152"/>
        <end position="182"/>
    </location>
</feature>
<feature type="region of interest" description="Disordered" evidence="1">
    <location>
        <begin position="151"/>
        <end position="188"/>
    </location>
</feature>
<gene>
    <name evidence="2" type="ORF">Agub_g6114</name>
</gene>
<comment type="caution">
    <text evidence="2">The sequence shown here is derived from an EMBL/GenBank/DDBJ whole genome shotgun (WGS) entry which is preliminary data.</text>
</comment>